<feature type="compositionally biased region" description="Low complexity" evidence="6">
    <location>
        <begin position="145"/>
        <end position="158"/>
    </location>
</feature>
<feature type="region of interest" description="Disordered" evidence="6">
    <location>
        <begin position="59"/>
        <end position="83"/>
    </location>
</feature>
<feature type="region of interest" description="Disordered" evidence="6">
    <location>
        <begin position="94"/>
        <end position="113"/>
    </location>
</feature>
<dbReference type="PANTHER" id="PTHR14003">
    <property type="entry name" value="TRANSCRIPTIONAL REPRESSOR PROTEIN YY"/>
    <property type="match status" value="1"/>
</dbReference>
<evidence type="ECO:0000256" key="3">
    <source>
        <dbReference type="ARBA" id="ARBA00022771"/>
    </source>
</evidence>
<evidence type="ECO:0000313" key="8">
    <source>
        <dbReference type="EMBL" id="CAK9442071.1"/>
    </source>
</evidence>
<evidence type="ECO:0000256" key="4">
    <source>
        <dbReference type="ARBA" id="ARBA00022833"/>
    </source>
</evidence>
<dbReference type="PROSITE" id="PS00028">
    <property type="entry name" value="ZINC_FINGER_C2H2_1"/>
    <property type="match status" value="2"/>
</dbReference>
<feature type="compositionally biased region" description="Low complexity" evidence="6">
    <location>
        <begin position="60"/>
        <end position="79"/>
    </location>
</feature>
<keyword evidence="1" id="KW-0479">Metal-binding</keyword>
<evidence type="ECO:0000256" key="2">
    <source>
        <dbReference type="ARBA" id="ARBA00022737"/>
    </source>
</evidence>
<keyword evidence="4" id="KW-0862">Zinc</keyword>
<dbReference type="InterPro" id="IPR036236">
    <property type="entry name" value="Znf_C2H2_sf"/>
</dbReference>
<protein>
    <recommendedName>
        <fullName evidence="7">C2H2-type domain-containing protein</fullName>
    </recommendedName>
</protein>
<dbReference type="GeneID" id="92211037"/>
<evidence type="ECO:0000256" key="5">
    <source>
        <dbReference type="PROSITE-ProRule" id="PRU00042"/>
    </source>
</evidence>
<dbReference type="PANTHER" id="PTHR14003:SF19">
    <property type="entry name" value="YY2 TRANSCRIPTION FACTOR"/>
    <property type="match status" value="1"/>
</dbReference>
<sequence length="362" mass="39053">MMQDQNYTPTTVTSKYQQAIPARHLSVETSFDAAKPKITSLPSFGELLTSIPLPLEFKSSRSNSNSSSNSNSNSRKSSSVKGFTMASPSSHYYLSSTQRLPSPSAVSIPSSTTFPQPAQFAPLAAHPSQQCQTPAPSAYDAKTRSSSLPNQPSSSTSPHMQYMNSQLASATAPPPPAQHTQHPPHGQYYHHAQQHHSPESHPASPQSPIASTPASSSATTTTTTRTSATSPRDSRRKHVCKVCSRSFTTSGHLARHNRIHTGERRHECPWPSCDARFARQDNCMQHYKTHTNGKNKRARSIQVDHSNLNVGVAGVSSVGVGVGVGVGGFHTGSVGAPSLALPFHHPYQPQPPHLNFVRKSFV</sequence>
<dbReference type="PROSITE" id="PS50157">
    <property type="entry name" value="ZINC_FINGER_C2H2_2"/>
    <property type="match status" value="2"/>
</dbReference>
<feature type="compositionally biased region" description="Low complexity" evidence="6">
    <location>
        <begin position="178"/>
        <end position="191"/>
    </location>
</feature>
<keyword evidence="9" id="KW-1185">Reference proteome</keyword>
<dbReference type="Gene3D" id="3.30.160.60">
    <property type="entry name" value="Classic Zinc Finger"/>
    <property type="match status" value="2"/>
</dbReference>
<name>A0ABP0ZVL7_9ASCO</name>
<feature type="compositionally biased region" description="Low complexity" evidence="6">
    <location>
        <begin position="202"/>
        <end position="231"/>
    </location>
</feature>
<dbReference type="Proteomes" id="UP001497383">
    <property type="component" value="Chromosome 8"/>
</dbReference>
<dbReference type="SMART" id="SM00355">
    <property type="entry name" value="ZnF_C2H2"/>
    <property type="match status" value="2"/>
</dbReference>
<dbReference type="InterPro" id="IPR013087">
    <property type="entry name" value="Znf_C2H2_type"/>
</dbReference>
<keyword evidence="2" id="KW-0677">Repeat</keyword>
<dbReference type="RefSeq" id="XP_066832779.1">
    <property type="nucleotide sequence ID" value="XM_066976218.1"/>
</dbReference>
<evidence type="ECO:0000313" key="9">
    <source>
        <dbReference type="Proteomes" id="UP001497383"/>
    </source>
</evidence>
<evidence type="ECO:0000259" key="7">
    <source>
        <dbReference type="PROSITE" id="PS50157"/>
    </source>
</evidence>
<keyword evidence="3 5" id="KW-0863">Zinc-finger</keyword>
<dbReference type="SUPFAM" id="SSF57667">
    <property type="entry name" value="beta-beta-alpha zinc fingers"/>
    <property type="match status" value="1"/>
</dbReference>
<feature type="region of interest" description="Disordered" evidence="6">
    <location>
        <begin position="123"/>
        <end position="239"/>
    </location>
</feature>
<dbReference type="EMBL" id="OZ022412">
    <property type="protein sequence ID" value="CAK9442071.1"/>
    <property type="molecule type" value="Genomic_DNA"/>
</dbReference>
<accession>A0ABP0ZVL7</accession>
<reference evidence="8 9" key="1">
    <citation type="submission" date="2024-03" db="EMBL/GenBank/DDBJ databases">
        <authorList>
            <person name="Brejova B."/>
        </authorList>
    </citation>
    <scope>NUCLEOTIDE SEQUENCE [LARGE SCALE GENOMIC DNA]</scope>
    <source>
        <strain evidence="8 9">CBS 14171</strain>
    </source>
</reference>
<evidence type="ECO:0000256" key="1">
    <source>
        <dbReference type="ARBA" id="ARBA00022723"/>
    </source>
</evidence>
<proteinExistence type="predicted"/>
<feature type="domain" description="C2H2-type" evidence="7">
    <location>
        <begin position="266"/>
        <end position="295"/>
    </location>
</feature>
<organism evidence="8 9">
    <name type="scientific">Lodderomyces beijingensis</name>
    <dbReference type="NCBI Taxonomy" id="1775926"/>
    <lineage>
        <taxon>Eukaryota</taxon>
        <taxon>Fungi</taxon>
        <taxon>Dikarya</taxon>
        <taxon>Ascomycota</taxon>
        <taxon>Saccharomycotina</taxon>
        <taxon>Pichiomycetes</taxon>
        <taxon>Debaryomycetaceae</taxon>
        <taxon>Candida/Lodderomyces clade</taxon>
        <taxon>Lodderomyces</taxon>
    </lineage>
</organism>
<dbReference type="Pfam" id="PF00096">
    <property type="entry name" value="zf-C2H2"/>
    <property type="match status" value="1"/>
</dbReference>
<gene>
    <name evidence="8" type="ORF">LODBEIA_P58410</name>
</gene>
<feature type="domain" description="C2H2-type" evidence="7">
    <location>
        <begin position="238"/>
        <end position="265"/>
    </location>
</feature>
<evidence type="ECO:0000256" key="6">
    <source>
        <dbReference type="SAM" id="MobiDB-lite"/>
    </source>
</evidence>